<feature type="binding site" evidence="9">
    <location>
        <position position="110"/>
    </location>
    <ligand>
        <name>Zn(2+)</name>
        <dbReference type="ChEBI" id="CHEBI:29105"/>
        <note>catalytic</note>
    </ligand>
</feature>
<keyword evidence="5 9" id="KW-0862">Zinc</keyword>
<evidence type="ECO:0000256" key="2">
    <source>
        <dbReference type="ARBA" id="ARBA00022670"/>
    </source>
</evidence>
<protein>
    <recommendedName>
        <fullName evidence="10">Metalloendopeptidase</fullName>
        <ecNumber evidence="10">3.4.24.-</ecNumber>
    </recommendedName>
</protein>
<evidence type="ECO:0000256" key="11">
    <source>
        <dbReference type="SAM" id="SignalP"/>
    </source>
</evidence>
<evidence type="ECO:0000256" key="3">
    <source>
        <dbReference type="ARBA" id="ARBA00022723"/>
    </source>
</evidence>
<evidence type="ECO:0000256" key="5">
    <source>
        <dbReference type="ARBA" id="ARBA00022833"/>
    </source>
</evidence>
<sequence length="377" mass="43095">MKVTLLLCVIIMAQALLFKNKIDEKVRNFISEGRSDYELDLMKKALRKLNGKMTRSLQENRRTRAHEVKETLETHDFGPREHLHDDFTKINKMLKEYLHQFDTIVHEIGHALGVHHTQTRIDRDNFVTINPENIESDSAYNFNKMIKEENDNMDVTYDYGSVMHYSAYAFAVDGNAPTIVAKDWRYQKSMGSDGIPFSDITIMNKLYKCQEKRCPMASTQCYNDGLIDSKNCSKCICPSMWSGTTCQVRNPGRGSNIDNGTCGADILVSSRWESISGAVGYRSRTTMTKSSDCYWIFKAPPGKKVQLRAQITGSLCSSECYWQGVQIYTEGFKKGGMTFCCPSEVKNQLFTFSNNLAAIRVFSKFHVAHMAFDYRYI</sequence>
<comment type="cofactor">
    <cofactor evidence="9 10">
        <name>Zn(2+)</name>
        <dbReference type="ChEBI" id="CHEBI:29105"/>
    </cofactor>
    <text evidence="9 10">Binds 1 zinc ion per subunit.</text>
</comment>
<dbReference type="Proteomes" id="UP000095283">
    <property type="component" value="Unplaced"/>
</dbReference>
<dbReference type="PROSITE" id="PS01180">
    <property type="entry name" value="CUB"/>
    <property type="match status" value="1"/>
</dbReference>
<dbReference type="InterPro" id="IPR006026">
    <property type="entry name" value="Peptidase_Metallo"/>
</dbReference>
<keyword evidence="7" id="KW-1015">Disulfide bond</keyword>
<evidence type="ECO:0000256" key="10">
    <source>
        <dbReference type="RuleBase" id="RU361183"/>
    </source>
</evidence>
<feature type="chain" id="PRO_5013017801" description="Metalloendopeptidase" evidence="11">
    <location>
        <begin position="16"/>
        <end position="377"/>
    </location>
</feature>
<evidence type="ECO:0000256" key="9">
    <source>
        <dbReference type="PROSITE-ProRule" id="PRU01211"/>
    </source>
</evidence>
<dbReference type="SUPFAM" id="SSF49854">
    <property type="entry name" value="Spermadhesin, CUB domain"/>
    <property type="match status" value="1"/>
</dbReference>
<evidence type="ECO:0000259" key="12">
    <source>
        <dbReference type="PROSITE" id="PS01180"/>
    </source>
</evidence>
<accession>A0A1I7X0L7</accession>
<dbReference type="InterPro" id="IPR024079">
    <property type="entry name" value="MetalloPept_cat_dom_sf"/>
</dbReference>
<keyword evidence="6 9" id="KW-0482">Metalloprotease</keyword>
<organism evidence="14 15">
    <name type="scientific">Heterorhabditis bacteriophora</name>
    <name type="common">Entomopathogenic nematode worm</name>
    <dbReference type="NCBI Taxonomy" id="37862"/>
    <lineage>
        <taxon>Eukaryota</taxon>
        <taxon>Metazoa</taxon>
        <taxon>Ecdysozoa</taxon>
        <taxon>Nematoda</taxon>
        <taxon>Chromadorea</taxon>
        <taxon>Rhabditida</taxon>
        <taxon>Rhabditina</taxon>
        <taxon>Rhabditomorpha</taxon>
        <taxon>Strongyloidea</taxon>
        <taxon>Heterorhabditidae</taxon>
        <taxon>Heterorhabditis</taxon>
    </lineage>
</organism>
<evidence type="ECO:0000313" key="14">
    <source>
        <dbReference type="Proteomes" id="UP000095283"/>
    </source>
</evidence>
<dbReference type="PANTHER" id="PTHR10127:SF780">
    <property type="entry name" value="METALLOENDOPEPTIDASE"/>
    <property type="match status" value="1"/>
</dbReference>
<evidence type="ECO:0000256" key="7">
    <source>
        <dbReference type="ARBA" id="ARBA00023157"/>
    </source>
</evidence>
<keyword evidence="11" id="KW-0732">Signal</keyword>
<evidence type="ECO:0000259" key="13">
    <source>
        <dbReference type="PROSITE" id="PS51864"/>
    </source>
</evidence>
<dbReference type="PANTHER" id="PTHR10127">
    <property type="entry name" value="DISCOIDIN, CUB, EGF, LAMININ , AND ZINC METALLOPROTEASE DOMAIN CONTAINING"/>
    <property type="match status" value="1"/>
</dbReference>
<keyword evidence="1" id="KW-0245">EGF-like domain</keyword>
<evidence type="ECO:0000256" key="4">
    <source>
        <dbReference type="ARBA" id="ARBA00022801"/>
    </source>
</evidence>
<evidence type="ECO:0000256" key="8">
    <source>
        <dbReference type="PROSITE-ProRule" id="PRU00059"/>
    </source>
</evidence>
<feature type="binding site" evidence="9">
    <location>
        <position position="106"/>
    </location>
    <ligand>
        <name>Zn(2+)</name>
        <dbReference type="ChEBI" id="CHEBI:29105"/>
        <note>catalytic</note>
    </ligand>
</feature>
<name>A0A1I7X0L7_HETBA</name>
<feature type="active site" evidence="9">
    <location>
        <position position="107"/>
    </location>
</feature>
<dbReference type="SMART" id="SM00235">
    <property type="entry name" value="ZnMc"/>
    <property type="match status" value="1"/>
</dbReference>
<dbReference type="GO" id="GO:0004222">
    <property type="term" value="F:metalloendopeptidase activity"/>
    <property type="evidence" value="ECO:0007669"/>
    <property type="project" value="UniProtKB-UniRule"/>
</dbReference>
<dbReference type="EC" id="3.4.24.-" evidence="10"/>
<dbReference type="GO" id="GO:0008270">
    <property type="term" value="F:zinc ion binding"/>
    <property type="evidence" value="ECO:0007669"/>
    <property type="project" value="UniProtKB-UniRule"/>
</dbReference>
<dbReference type="WBParaSite" id="Hba_11000">
    <property type="protein sequence ID" value="Hba_11000"/>
    <property type="gene ID" value="Hba_11000"/>
</dbReference>
<evidence type="ECO:0000256" key="6">
    <source>
        <dbReference type="ARBA" id="ARBA00023049"/>
    </source>
</evidence>
<evidence type="ECO:0000313" key="15">
    <source>
        <dbReference type="WBParaSite" id="Hba_11000"/>
    </source>
</evidence>
<feature type="signal peptide" evidence="11">
    <location>
        <begin position="1"/>
        <end position="15"/>
    </location>
</feature>
<reference evidence="15" key="1">
    <citation type="submission" date="2016-11" db="UniProtKB">
        <authorList>
            <consortium name="WormBaseParasite"/>
        </authorList>
    </citation>
    <scope>IDENTIFICATION</scope>
</reference>
<keyword evidence="3 9" id="KW-0479">Metal-binding</keyword>
<proteinExistence type="predicted"/>
<dbReference type="Pfam" id="PF01400">
    <property type="entry name" value="Astacin"/>
    <property type="match status" value="1"/>
</dbReference>
<dbReference type="InterPro" id="IPR035914">
    <property type="entry name" value="Sperma_CUB_dom_sf"/>
</dbReference>
<dbReference type="Gene3D" id="3.40.390.10">
    <property type="entry name" value="Collagenase (Catalytic Domain)"/>
    <property type="match status" value="1"/>
</dbReference>
<feature type="domain" description="CUB" evidence="12">
    <location>
        <begin position="262"/>
        <end position="377"/>
    </location>
</feature>
<dbReference type="PRINTS" id="PR00480">
    <property type="entry name" value="ASTACIN"/>
</dbReference>
<dbReference type="GO" id="GO:0006508">
    <property type="term" value="P:proteolysis"/>
    <property type="evidence" value="ECO:0007669"/>
    <property type="project" value="UniProtKB-KW"/>
</dbReference>
<dbReference type="AlphaFoldDB" id="A0A1I7X0L7"/>
<keyword evidence="4 9" id="KW-0378">Hydrolase</keyword>
<dbReference type="Gene3D" id="2.60.120.290">
    <property type="entry name" value="Spermadhesin, CUB domain"/>
    <property type="match status" value="1"/>
</dbReference>
<feature type="domain" description="Peptidase M12A" evidence="13">
    <location>
        <begin position="100"/>
        <end position="210"/>
    </location>
</feature>
<keyword evidence="14" id="KW-1185">Reference proteome</keyword>
<feature type="binding site" evidence="9">
    <location>
        <position position="116"/>
    </location>
    <ligand>
        <name>Zn(2+)</name>
        <dbReference type="ChEBI" id="CHEBI:29105"/>
        <note>catalytic</note>
    </ligand>
</feature>
<dbReference type="SUPFAM" id="SSF55486">
    <property type="entry name" value="Metalloproteases ('zincins'), catalytic domain"/>
    <property type="match status" value="1"/>
</dbReference>
<dbReference type="InterPro" id="IPR000859">
    <property type="entry name" value="CUB_dom"/>
</dbReference>
<keyword evidence="2 9" id="KW-0645">Protease</keyword>
<dbReference type="InterPro" id="IPR001506">
    <property type="entry name" value="Peptidase_M12A"/>
</dbReference>
<dbReference type="PROSITE" id="PS51864">
    <property type="entry name" value="ASTACIN"/>
    <property type="match status" value="1"/>
</dbReference>
<comment type="caution">
    <text evidence="8">Lacks conserved residue(s) required for the propagation of feature annotation.</text>
</comment>
<evidence type="ECO:0000256" key="1">
    <source>
        <dbReference type="ARBA" id="ARBA00022536"/>
    </source>
</evidence>